<keyword evidence="9 18" id="KW-0479">Metal-binding</keyword>
<evidence type="ECO:0000256" key="4">
    <source>
        <dbReference type="ARBA" id="ARBA00022528"/>
    </source>
</evidence>
<evidence type="ECO:0000256" key="15">
    <source>
        <dbReference type="ARBA" id="ARBA00023128"/>
    </source>
</evidence>
<evidence type="ECO:0000256" key="1">
    <source>
        <dbReference type="ARBA" id="ARBA00004448"/>
    </source>
</evidence>
<evidence type="ECO:0000256" key="7">
    <source>
        <dbReference type="ARBA" id="ARBA00022660"/>
    </source>
</evidence>
<feature type="binding site" description="axial binding residue" evidence="18">
    <location>
        <position position="210"/>
    </location>
    <ligand>
        <name>heme b</name>
        <dbReference type="ChEBI" id="CHEBI:60344"/>
        <label>b566</label>
    </ligand>
    <ligandPart>
        <name>Fe</name>
        <dbReference type="ChEBI" id="CHEBI:18248"/>
    </ligandPart>
</feature>
<evidence type="ECO:0000256" key="3">
    <source>
        <dbReference type="ARBA" id="ARBA00022448"/>
    </source>
</evidence>
<feature type="binding site" evidence="17">
    <location>
        <position position="215"/>
    </location>
    <ligand>
        <name>a ubiquinone</name>
        <dbReference type="ChEBI" id="CHEBI:16389"/>
    </ligand>
</feature>
<evidence type="ECO:0000256" key="11">
    <source>
        <dbReference type="ARBA" id="ARBA00022982"/>
    </source>
</evidence>
<evidence type="ECO:0000256" key="9">
    <source>
        <dbReference type="ARBA" id="ARBA00022723"/>
    </source>
</evidence>
<dbReference type="InterPro" id="IPR027387">
    <property type="entry name" value="Cytb/b6-like_sf"/>
</dbReference>
<evidence type="ECO:0000256" key="19">
    <source>
        <dbReference type="RuleBase" id="RU362117"/>
    </source>
</evidence>
<keyword evidence="11 19" id="KW-0249">Electron transport</keyword>
<dbReference type="GO" id="GO:0046872">
    <property type="term" value="F:metal ion binding"/>
    <property type="evidence" value="ECO:0007669"/>
    <property type="project" value="UniProtKB-UniRule"/>
</dbReference>
<evidence type="ECO:0000256" key="10">
    <source>
        <dbReference type="ARBA" id="ARBA00022792"/>
    </source>
</evidence>
<feature type="transmembrane region" description="Helical" evidence="19">
    <location>
        <begin position="332"/>
        <end position="351"/>
    </location>
</feature>
<dbReference type="GO" id="GO:0008121">
    <property type="term" value="F:quinol-cytochrome-c reductase activity"/>
    <property type="evidence" value="ECO:0007669"/>
    <property type="project" value="InterPro"/>
</dbReference>
<name>D2JP91_9STRA</name>
<dbReference type="SUPFAM" id="SSF81648">
    <property type="entry name" value="a domain/subunit of cytochrome bc1 complex (Ubiquinol-cytochrome c reductase)"/>
    <property type="match status" value="1"/>
</dbReference>
<dbReference type="SUPFAM" id="SSF81342">
    <property type="entry name" value="Transmembrane di-heme cytochromes"/>
    <property type="match status" value="1"/>
</dbReference>
<keyword evidence="16 19" id="KW-0472">Membrane</keyword>
<feature type="transmembrane region" description="Helical" evidence="19">
    <location>
        <begin position="99"/>
        <end position="118"/>
    </location>
</feature>
<feature type="domain" description="Cytochrome b/b6 N-terminal region profile" evidence="20">
    <location>
        <begin position="13"/>
        <end position="223"/>
    </location>
</feature>
<feature type="transmembrane region" description="Helical" evidence="19">
    <location>
        <begin position="363"/>
        <end position="384"/>
    </location>
</feature>
<dbReference type="PIRSF" id="PIRSF038885">
    <property type="entry name" value="COB"/>
    <property type="match status" value="1"/>
</dbReference>
<dbReference type="InterPro" id="IPR048259">
    <property type="entry name" value="Cytochrome_b_N_euk/bac"/>
</dbReference>
<comment type="cofactor">
    <cofactor evidence="18">
        <name>heme</name>
        <dbReference type="ChEBI" id="CHEBI:30413"/>
    </cofactor>
    <text evidence="18">Binds 2 heme groups non-covalently.</text>
</comment>
<evidence type="ECO:0000256" key="18">
    <source>
        <dbReference type="PIRSR" id="PIRSR038885-2"/>
    </source>
</evidence>
<dbReference type="GeneID" id="8690524"/>
<feature type="binding site" description="axial binding residue" evidence="18">
    <location>
        <position position="95"/>
    </location>
    <ligand>
        <name>heme b</name>
        <dbReference type="ChEBI" id="CHEBI:60344"/>
        <label>b562</label>
    </ligand>
    <ligandPart>
        <name>Fe</name>
        <dbReference type="ChEBI" id="CHEBI:18248"/>
    </ligandPart>
</feature>
<dbReference type="PANTHER" id="PTHR19271:SF16">
    <property type="entry name" value="CYTOCHROME B"/>
    <property type="match status" value="1"/>
</dbReference>
<protein>
    <recommendedName>
        <fullName evidence="2 19">Cytochrome b</fullName>
    </recommendedName>
</protein>
<dbReference type="CDD" id="cd00290">
    <property type="entry name" value="cytochrome_b_C"/>
    <property type="match status" value="1"/>
</dbReference>
<comment type="subcellular location">
    <subcellularLocation>
        <location evidence="1">Mitochondrion inner membrane</location>
        <topology evidence="1">Multi-pass membrane protein</topology>
    </subcellularLocation>
</comment>
<evidence type="ECO:0000256" key="17">
    <source>
        <dbReference type="PIRSR" id="PIRSR038885-1"/>
    </source>
</evidence>
<dbReference type="EMBL" id="GU002153">
    <property type="protein sequence ID" value="ACX62020.1"/>
    <property type="molecule type" value="Genomic_DNA"/>
</dbReference>
<keyword evidence="10" id="KW-0999">Mitochondrion inner membrane</keyword>
<dbReference type="InterPro" id="IPR036150">
    <property type="entry name" value="Cyt_b/b6_C_sf"/>
</dbReference>
<dbReference type="InterPro" id="IPR048260">
    <property type="entry name" value="Cytochrome_b_C_euk/bac"/>
</dbReference>
<sequence length="389" mass="45346">MSYVGIQLPFSLKFKRLVKRPILSFFANHIVNYPTPINLTYAWSFGFLAGVSLLIQIFTGLILSMHYSPNIDLAFSSVEHIMRNVNYGWWFRYTHANGASMFFIVVYAHILRGLYYGSYMAPRQLLWCSGVVILLLMMATAFMGYVLPWGQMSFWGATVITKMFSVIPFAGERIVEWLWGGFTVNGATLKRFYTMHFVLPFIIAGFVLLHLALLHKDGSNNPLGVDDAEMVPFYPYYFLKDIHALFLYLLVFSTLVHFYPNYLGHPVNYIPADPMRTPAHIVPEWYFLPYYAILRSIPDKVGGVVCMFGSILILFTVPYTNFSMIRSAHFRPVYKIFFWIFVADFFLLMWIGQMPMRNSYIFLGRYATAYYFIFFYFCFLFQGISRLYC</sequence>
<keyword evidence="15 19" id="KW-0496">Mitochondrion</keyword>
<dbReference type="InterPro" id="IPR016174">
    <property type="entry name" value="Di-haem_cyt_TM"/>
</dbReference>
<feature type="transmembrane region" description="Helical" evidence="19">
    <location>
        <begin position="125"/>
        <end position="146"/>
    </location>
</feature>
<dbReference type="GO" id="GO:0006122">
    <property type="term" value="P:mitochondrial electron transport, ubiquinol to cytochrome c"/>
    <property type="evidence" value="ECO:0007669"/>
    <property type="project" value="TreeGrafter"/>
</dbReference>
<evidence type="ECO:0000256" key="6">
    <source>
        <dbReference type="ARBA" id="ARBA00022640"/>
    </source>
</evidence>
<dbReference type="Pfam" id="PF00032">
    <property type="entry name" value="Cytochrom_B_C"/>
    <property type="match status" value="1"/>
</dbReference>
<dbReference type="RefSeq" id="YP_003359472.1">
    <property type="nucleotide sequence ID" value="NC_013710.1"/>
</dbReference>
<feature type="transmembrane region" description="Helical" evidence="19">
    <location>
        <begin position="234"/>
        <end position="259"/>
    </location>
</feature>
<gene>
    <name evidence="22" type="primary">cob</name>
</gene>
<feature type="transmembrane region" description="Helical" evidence="19">
    <location>
        <begin position="41"/>
        <end position="63"/>
    </location>
</feature>
<feature type="transmembrane region" description="Helical" evidence="19">
    <location>
        <begin position="301"/>
        <end position="320"/>
    </location>
</feature>
<dbReference type="GO" id="GO:0005743">
    <property type="term" value="C:mitochondrial inner membrane"/>
    <property type="evidence" value="ECO:0007669"/>
    <property type="project" value="UniProtKB-SubCell"/>
</dbReference>
<dbReference type="PROSITE" id="PS51003">
    <property type="entry name" value="CYTB_CTER"/>
    <property type="match status" value="1"/>
</dbReference>
<dbReference type="PROSITE" id="PS51002">
    <property type="entry name" value="CYTB_NTER"/>
    <property type="match status" value="1"/>
</dbReference>
<comment type="function">
    <text evidence="19">Component of the ubiquinol-cytochrome c reductase complex (complex III or cytochrome b-c1 complex) that is part of the mitochondrial respiratory chain. The b-c1 complex mediates electron transfer from ubiquinol to cytochrome c. Contributes to the generation of a proton gradient across the mitochondrial membrane that is then used for ATP synthesis.</text>
</comment>
<evidence type="ECO:0000256" key="5">
    <source>
        <dbReference type="ARBA" id="ARBA00022617"/>
    </source>
</evidence>
<keyword evidence="8 19" id="KW-0812">Transmembrane</keyword>
<evidence type="ECO:0000313" key="22">
    <source>
        <dbReference type="EMBL" id="ACX62020.1"/>
    </source>
</evidence>
<keyword evidence="6" id="KW-0934">Plastid</keyword>
<dbReference type="AlphaFoldDB" id="D2JP91"/>
<feature type="transmembrane region" description="Helical" evidence="19">
    <location>
        <begin position="192"/>
        <end position="214"/>
    </location>
</feature>
<evidence type="ECO:0000259" key="20">
    <source>
        <dbReference type="PROSITE" id="PS51002"/>
    </source>
</evidence>
<proteinExistence type="inferred from homology"/>
<keyword evidence="5 18" id="KW-0349">Heme</keyword>
<evidence type="ECO:0000256" key="13">
    <source>
        <dbReference type="ARBA" id="ARBA00023004"/>
    </source>
</evidence>
<comment type="similarity">
    <text evidence="19">Belongs to the cytochrome b family.</text>
</comment>
<comment type="cofactor">
    <cofactor evidence="19">
        <name>heme b</name>
        <dbReference type="ChEBI" id="CHEBI:60344"/>
    </cofactor>
    <text evidence="19">Binds 2 heme groups non-covalently.</text>
</comment>
<keyword evidence="13 18" id="KW-0408">Iron</keyword>
<geneLocation type="mitochondrion" evidence="22"/>
<keyword evidence="4" id="KW-0150">Chloroplast</keyword>
<dbReference type="Pfam" id="PF00033">
    <property type="entry name" value="Cytochrome_B"/>
    <property type="match status" value="1"/>
</dbReference>
<dbReference type="InterPro" id="IPR030689">
    <property type="entry name" value="Cytochrome_b"/>
</dbReference>
<feature type="binding site" description="axial binding residue" evidence="18">
    <location>
        <position position="109"/>
    </location>
    <ligand>
        <name>heme b</name>
        <dbReference type="ChEBI" id="CHEBI:60344"/>
        <label>b566</label>
    </ligand>
    <ligandPart>
        <name>Fe</name>
        <dbReference type="ChEBI" id="CHEBI:18248"/>
    </ligandPart>
</feature>
<evidence type="ECO:0000256" key="12">
    <source>
        <dbReference type="ARBA" id="ARBA00022989"/>
    </source>
</evidence>
<keyword evidence="12 19" id="KW-1133">Transmembrane helix</keyword>
<evidence type="ECO:0000256" key="16">
    <source>
        <dbReference type="ARBA" id="ARBA00023136"/>
    </source>
</evidence>
<organism evidence="22">
    <name type="scientific">Ulnaria acus</name>
    <dbReference type="NCBI Taxonomy" id="1436140"/>
    <lineage>
        <taxon>Eukaryota</taxon>
        <taxon>Sar</taxon>
        <taxon>Stramenopiles</taxon>
        <taxon>Ochrophyta</taxon>
        <taxon>Bacillariophyta</taxon>
        <taxon>Fragilariophyceae</taxon>
        <taxon>Fragilariophycidae</taxon>
        <taxon>Licmophorales</taxon>
        <taxon>Ulnariaceae</taxon>
        <taxon>Ulnaria</taxon>
    </lineage>
</organism>
<dbReference type="GO" id="GO:0045275">
    <property type="term" value="C:respiratory chain complex III"/>
    <property type="evidence" value="ECO:0007669"/>
    <property type="project" value="InterPro"/>
</dbReference>
<dbReference type="Gene3D" id="1.20.810.10">
    <property type="entry name" value="Cytochrome Bc1 Complex, Chain C"/>
    <property type="match status" value="1"/>
</dbReference>
<evidence type="ECO:0000259" key="21">
    <source>
        <dbReference type="PROSITE" id="PS51003"/>
    </source>
</evidence>
<feature type="domain" description="Cytochrome b/b6 C-terminal region profile" evidence="21">
    <location>
        <begin position="223"/>
        <end position="389"/>
    </location>
</feature>
<evidence type="ECO:0000256" key="2">
    <source>
        <dbReference type="ARBA" id="ARBA00013531"/>
    </source>
</evidence>
<dbReference type="GO" id="GO:0016491">
    <property type="term" value="F:oxidoreductase activity"/>
    <property type="evidence" value="ECO:0007669"/>
    <property type="project" value="UniProtKB-UniRule"/>
</dbReference>
<feature type="binding site" description="axial binding residue" evidence="18">
    <location>
        <position position="196"/>
    </location>
    <ligand>
        <name>heme b</name>
        <dbReference type="ChEBI" id="CHEBI:60344"/>
        <label>b562</label>
    </ligand>
    <ligandPart>
        <name>Fe</name>
        <dbReference type="ChEBI" id="CHEBI:18248"/>
    </ligandPart>
</feature>
<dbReference type="InterPro" id="IPR005797">
    <property type="entry name" value="Cyt_b/b6_N"/>
</dbReference>
<dbReference type="PANTHER" id="PTHR19271">
    <property type="entry name" value="CYTOCHROME B"/>
    <property type="match status" value="1"/>
</dbReference>
<accession>D2JP91</accession>
<keyword evidence="3 19" id="KW-0813">Transport</keyword>
<evidence type="ECO:0000256" key="14">
    <source>
        <dbReference type="ARBA" id="ARBA00023078"/>
    </source>
</evidence>
<keyword evidence="7 19" id="KW-0679">Respiratory chain</keyword>
<dbReference type="InterPro" id="IPR005798">
    <property type="entry name" value="Cyt_b/b6_C"/>
</dbReference>
<dbReference type="CDD" id="cd00284">
    <property type="entry name" value="Cytochrome_b_N"/>
    <property type="match status" value="1"/>
</dbReference>
<evidence type="ECO:0000256" key="8">
    <source>
        <dbReference type="ARBA" id="ARBA00022692"/>
    </source>
</evidence>
<keyword evidence="14" id="KW-0793">Thylakoid</keyword>
<reference evidence="22" key="1">
    <citation type="journal article" date="2010" name="Curr. Genet.">
        <title>Complete sequence of the mitochondrial genome of a diatom alga Synedra acus and comparative analysis of diatom mitochondrial genomes.</title>
        <authorList>
            <person name="Ravin N.V."/>
            <person name="Galachyants Y.P."/>
            <person name="Mardanov A.V."/>
            <person name="Beletsky A.V."/>
            <person name="Petrova D.P."/>
            <person name="Sherbakova T.A."/>
            <person name="Zakharova Y.R."/>
            <person name="Likhoshway Y.V."/>
            <person name="Skryabin K.G."/>
            <person name="Grachev M.A."/>
        </authorList>
    </citation>
    <scope>NUCLEOTIDE SEQUENCE [LARGE SCALE GENOMIC DNA]</scope>
</reference>